<accession>A0ABT9VUZ9</accession>
<evidence type="ECO:0000256" key="6">
    <source>
        <dbReference type="PIRNR" id="PIRNR002889"/>
    </source>
</evidence>
<keyword evidence="8" id="KW-0966">Cell projection</keyword>
<keyword evidence="9" id="KW-1185">Reference proteome</keyword>
<keyword evidence="4 6" id="KW-0975">Bacterial flagellum</keyword>
<evidence type="ECO:0000313" key="9">
    <source>
        <dbReference type="Proteomes" id="UP001235840"/>
    </source>
</evidence>
<dbReference type="NCBIfam" id="TIGR01396">
    <property type="entry name" value="FlgB"/>
    <property type="match status" value="1"/>
</dbReference>
<dbReference type="PANTHER" id="PTHR30435:SF12">
    <property type="entry name" value="FLAGELLAR BASAL BODY ROD PROTEIN FLGB"/>
    <property type="match status" value="1"/>
</dbReference>
<evidence type="ECO:0000256" key="2">
    <source>
        <dbReference type="ARBA" id="ARBA00009677"/>
    </source>
</evidence>
<dbReference type="PANTHER" id="PTHR30435">
    <property type="entry name" value="FLAGELLAR PROTEIN"/>
    <property type="match status" value="1"/>
</dbReference>
<keyword evidence="8" id="KW-0969">Cilium</keyword>
<comment type="caution">
    <text evidence="8">The sequence shown here is derived from an EMBL/GenBank/DDBJ whole genome shotgun (WGS) entry which is preliminary data.</text>
</comment>
<feature type="domain" description="Flagellar basal body rod protein N-terminal" evidence="7">
    <location>
        <begin position="12"/>
        <end position="38"/>
    </location>
</feature>
<evidence type="ECO:0000256" key="3">
    <source>
        <dbReference type="ARBA" id="ARBA00014376"/>
    </source>
</evidence>
<reference evidence="8 9" key="1">
    <citation type="submission" date="2023-07" db="EMBL/GenBank/DDBJ databases">
        <title>Genomic Encyclopedia of Type Strains, Phase IV (KMG-IV): sequencing the most valuable type-strain genomes for metagenomic binning, comparative biology and taxonomic classification.</title>
        <authorList>
            <person name="Goeker M."/>
        </authorList>
    </citation>
    <scope>NUCLEOTIDE SEQUENCE [LARGE SCALE GENOMIC DNA]</scope>
    <source>
        <strain evidence="8 9">DSM 12751</strain>
    </source>
</reference>
<sequence length="135" mass="15321">MNLFPSNFQRLEGAMNAATLTQKTISSNIANVDTPNYKAKEVAFQSELKKAMDSQAHLRAHKTNEQHISFSTEAQQTIQPKIRVQTNTLFNHNGNNVDLDYEMAQLAKNQLYYDAVKERLNGHLNSLRTVITEGR</sequence>
<comment type="subcellular location">
    <subcellularLocation>
        <location evidence="1 6">Bacterial flagellum basal body</location>
    </subcellularLocation>
</comment>
<keyword evidence="8" id="KW-0282">Flagellum</keyword>
<evidence type="ECO:0000256" key="5">
    <source>
        <dbReference type="ARBA" id="ARBA00024934"/>
    </source>
</evidence>
<evidence type="ECO:0000259" key="7">
    <source>
        <dbReference type="Pfam" id="PF00460"/>
    </source>
</evidence>
<comment type="similarity">
    <text evidence="2 6">Belongs to the flagella basal body rod proteins family.</text>
</comment>
<gene>
    <name evidence="8" type="ORF">J2S11_000557</name>
</gene>
<dbReference type="Proteomes" id="UP001235840">
    <property type="component" value="Unassembled WGS sequence"/>
</dbReference>
<dbReference type="PIRSF" id="PIRSF002889">
    <property type="entry name" value="Rod_FlgB"/>
    <property type="match status" value="1"/>
</dbReference>
<dbReference type="PROSITE" id="PS00588">
    <property type="entry name" value="FLAGELLA_BB_ROD"/>
    <property type="match status" value="1"/>
</dbReference>
<dbReference type="EMBL" id="JAUSTY010000002">
    <property type="protein sequence ID" value="MDQ0164657.1"/>
    <property type="molecule type" value="Genomic_DNA"/>
</dbReference>
<evidence type="ECO:0000256" key="1">
    <source>
        <dbReference type="ARBA" id="ARBA00004117"/>
    </source>
</evidence>
<protein>
    <recommendedName>
        <fullName evidence="3 6">Flagellar basal body rod protein FlgB</fullName>
    </recommendedName>
</protein>
<evidence type="ECO:0000256" key="4">
    <source>
        <dbReference type="ARBA" id="ARBA00023143"/>
    </source>
</evidence>
<comment type="subunit">
    <text evidence="6">The basal body constitutes a major portion of the flagellar organelle and consists of a number of rings mounted on a central rod.</text>
</comment>
<dbReference type="InterPro" id="IPR006300">
    <property type="entry name" value="FlgB"/>
</dbReference>
<name>A0ABT9VUZ9_9BACI</name>
<comment type="function">
    <text evidence="5 6">Structural component of flagellum, the bacterial motility apparatus. Part of the rod structure of flagellar basal body.</text>
</comment>
<organism evidence="8 9">
    <name type="scientific">Caldalkalibacillus horti</name>
    <dbReference type="NCBI Taxonomy" id="77523"/>
    <lineage>
        <taxon>Bacteria</taxon>
        <taxon>Bacillati</taxon>
        <taxon>Bacillota</taxon>
        <taxon>Bacilli</taxon>
        <taxon>Bacillales</taxon>
        <taxon>Bacillaceae</taxon>
        <taxon>Caldalkalibacillus</taxon>
    </lineage>
</organism>
<dbReference type="InterPro" id="IPR001444">
    <property type="entry name" value="Flag_bb_rod_N"/>
</dbReference>
<proteinExistence type="inferred from homology"/>
<evidence type="ECO:0000313" key="8">
    <source>
        <dbReference type="EMBL" id="MDQ0164657.1"/>
    </source>
</evidence>
<dbReference type="InterPro" id="IPR019776">
    <property type="entry name" value="Flagellar_basal_body_rod_CS"/>
</dbReference>
<dbReference type="RefSeq" id="WP_307390594.1">
    <property type="nucleotide sequence ID" value="NZ_BAAADK010000018.1"/>
</dbReference>
<dbReference type="Pfam" id="PF00460">
    <property type="entry name" value="Flg_bb_rod"/>
    <property type="match status" value="1"/>
</dbReference>